<dbReference type="NCBIfam" id="NF004127">
    <property type="entry name" value="PRK05617.1"/>
    <property type="match status" value="1"/>
</dbReference>
<accession>A0A7U9XVC3</accession>
<evidence type="ECO:0000259" key="4">
    <source>
        <dbReference type="Pfam" id="PF16113"/>
    </source>
</evidence>
<dbReference type="InterPro" id="IPR029045">
    <property type="entry name" value="ClpP/crotonase-like_dom_sf"/>
</dbReference>
<dbReference type="GO" id="GO:0003860">
    <property type="term" value="F:3-hydroxyisobutyryl-CoA hydrolase activity"/>
    <property type="evidence" value="ECO:0007669"/>
    <property type="project" value="UniProtKB-EC"/>
</dbReference>
<dbReference type="Gene3D" id="3.90.226.10">
    <property type="entry name" value="2-enoyl-CoA Hydratase, Chain A, domain 1"/>
    <property type="match status" value="1"/>
</dbReference>
<organism evidence="5 6">
    <name type="scientific">Mariniplasma anaerobium</name>
    <dbReference type="NCBI Taxonomy" id="2735436"/>
    <lineage>
        <taxon>Bacteria</taxon>
        <taxon>Bacillati</taxon>
        <taxon>Mycoplasmatota</taxon>
        <taxon>Mollicutes</taxon>
        <taxon>Acholeplasmatales</taxon>
        <taxon>Acholeplasmataceae</taxon>
        <taxon>Mariniplasma</taxon>
    </lineage>
</organism>
<protein>
    <recommendedName>
        <fullName evidence="2">3-hydroxyisobutyryl-CoA hydrolase</fullName>
        <ecNumber evidence="2">3.1.2.4</ecNumber>
    </recommendedName>
</protein>
<dbReference type="InterPro" id="IPR032259">
    <property type="entry name" value="HIBYL-CoA-H"/>
</dbReference>
<evidence type="ECO:0000313" key="5">
    <source>
        <dbReference type="EMBL" id="BCR36811.1"/>
    </source>
</evidence>
<dbReference type="Pfam" id="PF16113">
    <property type="entry name" value="ECH_2"/>
    <property type="match status" value="1"/>
</dbReference>
<dbReference type="RefSeq" id="WP_176239453.1">
    <property type="nucleotide sequence ID" value="NZ_AP024412.1"/>
</dbReference>
<evidence type="ECO:0000313" key="6">
    <source>
        <dbReference type="Proteomes" id="UP000620133"/>
    </source>
</evidence>
<proteinExistence type="predicted"/>
<dbReference type="EMBL" id="AP024412">
    <property type="protein sequence ID" value="BCR36811.1"/>
    <property type="molecule type" value="Genomic_DNA"/>
</dbReference>
<keyword evidence="6" id="KW-1185">Reference proteome</keyword>
<reference evidence="5" key="1">
    <citation type="submission" date="2021-01" db="EMBL/GenBank/DDBJ databases">
        <title>Draft genome sequence of Acholeplasmataceae bacterium strain Mahy22.</title>
        <authorList>
            <person name="Watanabe M."/>
            <person name="Kojima H."/>
            <person name="Fukui M."/>
        </authorList>
    </citation>
    <scope>NUCLEOTIDE SEQUENCE</scope>
    <source>
        <strain evidence="5">Mahy22</strain>
    </source>
</reference>
<comment type="catalytic activity">
    <reaction evidence="1">
        <text>3-hydroxy-2-methylpropanoyl-CoA + H2O = 3-hydroxy-2-methylpropanoate + CoA + H(+)</text>
        <dbReference type="Rhea" id="RHEA:20888"/>
        <dbReference type="ChEBI" id="CHEBI:11805"/>
        <dbReference type="ChEBI" id="CHEBI:15377"/>
        <dbReference type="ChEBI" id="CHEBI:15378"/>
        <dbReference type="ChEBI" id="CHEBI:57287"/>
        <dbReference type="ChEBI" id="CHEBI:57340"/>
        <dbReference type="EC" id="3.1.2.4"/>
    </reaction>
</comment>
<sequence length="364" mass="41819">MKNMKEVMIEEINHIGIIKLNRIKALNALSLSMINDIKKALLAWENDPEIYMIYMSSLSETAFCAGGDVKKLYQHTITDDLDYVSTYLSNQYAMDYIIHTYSKPIITYVNGYIFGGGVGLAMGAKFFITSEHTKYGMPETQIGFFPDVGASYFLNKLPNQIGRYIGLLGQTLDYKDLIYLGIADYHILASNWHSIVDILYKKKWIKDDISNQLDHIFRTYNEIDEHKSDIEKHETHIDHIFSHDTIREILDHITLSDGYAKDISQKMLKLSPTALNITLELLKKGEGKDLLLCLKMEHDLSLSVVQTHDFKEGVRSLLVDKDKAFNWNPSSYKKIKIKDIKEIFKTLKEVKSHPIDKILEARNG</sequence>
<dbReference type="PANTHER" id="PTHR43176:SF3">
    <property type="entry name" value="3-HYDROXYISOBUTYRYL-COA HYDROLASE, MITOCHONDRIAL"/>
    <property type="match status" value="1"/>
</dbReference>
<dbReference type="InterPro" id="IPR045004">
    <property type="entry name" value="ECH_dom"/>
</dbReference>
<gene>
    <name evidence="5" type="primary">phaB</name>
    <name evidence="5" type="ORF">MPAN_017040</name>
</gene>
<dbReference type="SUPFAM" id="SSF52096">
    <property type="entry name" value="ClpP/crotonase"/>
    <property type="match status" value="1"/>
</dbReference>
<dbReference type="EC" id="3.1.2.4" evidence="2"/>
<feature type="domain" description="Enoyl-CoA hydratase/isomerase" evidence="4">
    <location>
        <begin position="15"/>
        <end position="344"/>
    </location>
</feature>
<keyword evidence="3 5" id="KW-0378">Hydrolase</keyword>
<evidence type="ECO:0000256" key="1">
    <source>
        <dbReference type="ARBA" id="ARBA00001709"/>
    </source>
</evidence>
<evidence type="ECO:0000256" key="3">
    <source>
        <dbReference type="ARBA" id="ARBA00022801"/>
    </source>
</evidence>
<dbReference type="KEGG" id="manr:MPAN_017040"/>
<dbReference type="AlphaFoldDB" id="A0A7U9XVC3"/>
<dbReference type="Proteomes" id="UP000620133">
    <property type="component" value="Chromosome"/>
</dbReference>
<evidence type="ECO:0000256" key="2">
    <source>
        <dbReference type="ARBA" id="ARBA00011915"/>
    </source>
</evidence>
<dbReference type="CDD" id="cd06558">
    <property type="entry name" value="crotonase-like"/>
    <property type="match status" value="1"/>
</dbReference>
<dbReference type="GO" id="GO:0006574">
    <property type="term" value="P:L-valine catabolic process"/>
    <property type="evidence" value="ECO:0007669"/>
    <property type="project" value="TreeGrafter"/>
</dbReference>
<name>A0A7U9XVC3_9MOLU</name>
<dbReference type="PANTHER" id="PTHR43176">
    <property type="entry name" value="3-HYDROXYISOBUTYRYL-COA HYDROLASE-RELATED"/>
    <property type="match status" value="1"/>
</dbReference>